<keyword evidence="8 9" id="KW-0472">Membrane</keyword>
<comment type="caution">
    <text evidence="11">The sequence shown here is derived from an EMBL/GenBank/DDBJ whole genome shotgun (WGS) entry which is preliminary data.</text>
</comment>
<dbReference type="NCBIfam" id="TIGR01726">
    <property type="entry name" value="HEQRo_perm_3TM"/>
    <property type="match status" value="1"/>
</dbReference>
<protein>
    <recommendedName>
        <fullName evidence="10">ABC transmembrane type-1 domain-containing protein</fullName>
    </recommendedName>
</protein>
<evidence type="ECO:0000256" key="6">
    <source>
        <dbReference type="ARBA" id="ARBA00022970"/>
    </source>
</evidence>
<keyword evidence="6" id="KW-0029">Amino-acid transport</keyword>
<dbReference type="PROSITE" id="PS50928">
    <property type="entry name" value="ABC_TM1"/>
    <property type="match status" value="1"/>
</dbReference>
<feature type="transmembrane region" description="Helical" evidence="9">
    <location>
        <begin position="98"/>
        <end position="122"/>
    </location>
</feature>
<dbReference type="InterPro" id="IPR043429">
    <property type="entry name" value="ArtM/GltK/GlnP/TcyL/YhdX-like"/>
</dbReference>
<evidence type="ECO:0000256" key="1">
    <source>
        <dbReference type="ARBA" id="ARBA00004429"/>
    </source>
</evidence>
<accession>A0A327JX01</accession>
<evidence type="ECO:0000313" key="11">
    <source>
        <dbReference type="EMBL" id="RAI29492.1"/>
    </source>
</evidence>
<dbReference type="Gene3D" id="1.10.3720.10">
    <property type="entry name" value="MetI-like"/>
    <property type="match status" value="1"/>
</dbReference>
<gene>
    <name evidence="11" type="ORF">CH339_02240</name>
</gene>
<dbReference type="GO" id="GO:0043190">
    <property type="term" value="C:ATP-binding cassette (ABC) transporter complex"/>
    <property type="evidence" value="ECO:0007669"/>
    <property type="project" value="InterPro"/>
</dbReference>
<name>A0A327JX01_9HYPH</name>
<dbReference type="EMBL" id="NPEV01000003">
    <property type="protein sequence ID" value="RAI29492.1"/>
    <property type="molecule type" value="Genomic_DNA"/>
</dbReference>
<dbReference type="AlphaFoldDB" id="A0A327JX01"/>
<dbReference type="Proteomes" id="UP000249299">
    <property type="component" value="Unassembled WGS sequence"/>
</dbReference>
<dbReference type="PANTHER" id="PTHR30614">
    <property type="entry name" value="MEMBRANE COMPONENT OF AMINO ACID ABC TRANSPORTER"/>
    <property type="match status" value="1"/>
</dbReference>
<dbReference type="OrthoDB" id="7341446at2"/>
<dbReference type="GO" id="GO:0006865">
    <property type="term" value="P:amino acid transport"/>
    <property type="evidence" value="ECO:0007669"/>
    <property type="project" value="UniProtKB-KW"/>
</dbReference>
<evidence type="ECO:0000256" key="5">
    <source>
        <dbReference type="ARBA" id="ARBA00022692"/>
    </source>
</evidence>
<sequence length="248" mass="27356">MPTGIVHARAARLPLQHRLRDRVRMNYSFDWSVIWEYRELITRGFINTVLLSLLGLIFAALLGILMGTLASVSSRRLRWIATIYVETARNIPLLIHMYFWYIALAYLRLPAFACAVLGLSIYSGAYVTEVVRSGIAAVPRGQYAAALATGLPPFAAMRHVVYPQALKIVTPSLAGLASQLIKDSSLASVIAVAELTYEAGAIEGLTFRTFEAYIFVSLLYLALVTIVSQVLMLLTRSRKSETISVSEG</sequence>
<keyword evidence="7 9" id="KW-1133">Transmembrane helix</keyword>
<dbReference type="InterPro" id="IPR035906">
    <property type="entry name" value="MetI-like_sf"/>
</dbReference>
<feature type="transmembrane region" description="Helical" evidence="9">
    <location>
        <begin position="212"/>
        <end position="234"/>
    </location>
</feature>
<comment type="similarity">
    <text evidence="2">Belongs to the binding-protein-dependent transport system permease family. HisMQ subfamily.</text>
</comment>
<feature type="transmembrane region" description="Helical" evidence="9">
    <location>
        <begin position="45"/>
        <end position="70"/>
    </location>
</feature>
<organism evidence="11 12">
    <name type="scientific">Rhodobium orientis</name>
    <dbReference type="NCBI Taxonomy" id="34017"/>
    <lineage>
        <taxon>Bacteria</taxon>
        <taxon>Pseudomonadati</taxon>
        <taxon>Pseudomonadota</taxon>
        <taxon>Alphaproteobacteria</taxon>
        <taxon>Hyphomicrobiales</taxon>
        <taxon>Rhodobiaceae</taxon>
        <taxon>Rhodobium</taxon>
    </lineage>
</organism>
<keyword evidence="5 9" id="KW-0812">Transmembrane</keyword>
<keyword evidence="12" id="KW-1185">Reference proteome</keyword>
<comment type="subcellular location">
    <subcellularLocation>
        <location evidence="1">Cell inner membrane</location>
        <topology evidence="1">Multi-pass membrane protein</topology>
    </subcellularLocation>
    <subcellularLocation>
        <location evidence="9">Cell membrane</location>
        <topology evidence="9">Multi-pass membrane protein</topology>
    </subcellularLocation>
</comment>
<evidence type="ECO:0000256" key="9">
    <source>
        <dbReference type="RuleBase" id="RU363032"/>
    </source>
</evidence>
<dbReference type="Pfam" id="PF00528">
    <property type="entry name" value="BPD_transp_1"/>
    <property type="match status" value="1"/>
</dbReference>
<dbReference type="PANTHER" id="PTHR30614:SF37">
    <property type="entry name" value="AMINO-ACID ABC TRANSPORTER PERMEASE PROTEIN YHDX-RELATED"/>
    <property type="match status" value="1"/>
</dbReference>
<dbReference type="InterPro" id="IPR000515">
    <property type="entry name" value="MetI-like"/>
</dbReference>
<evidence type="ECO:0000256" key="3">
    <source>
        <dbReference type="ARBA" id="ARBA00022448"/>
    </source>
</evidence>
<feature type="domain" description="ABC transmembrane type-1" evidence="10">
    <location>
        <begin position="45"/>
        <end position="231"/>
    </location>
</feature>
<proteinExistence type="inferred from homology"/>
<keyword evidence="4" id="KW-1003">Cell membrane</keyword>
<evidence type="ECO:0000313" key="12">
    <source>
        <dbReference type="Proteomes" id="UP000249299"/>
    </source>
</evidence>
<dbReference type="InterPro" id="IPR010065">
    <property type="entry name" value="AA_ABC_transptr_permease_3TM"/>
</dbReference>
<evidence type="ECO:0000256" key="7">
    <source>
        <dbReference type="ARBA" id="ARBA00022989"/>
    </source>
</evidence>
<dbReference type="CDD" id="cd06261">
    <property type="entry name" value="TM_PBP2"/>
    <property type="match status" value="1"/>
</dbReference>
<keyword evidence="3 9" id="KW-0813">Transport</keyword>
<dbReference type="GO" id="GO:0022857">
    <property type="term" value="F:transmembrane transporter activity"/>
    <property type="evidence" value="ECO:0007669"/>
    <property type="project" value="InterPro"/>
</dbReference>
<dbReference type="SUPFAM" id="SSF161098">
    <property type="entry name" value="MetI-like"/>
    <property type="match status" value="1"/>
</dbReference>
<evidence type="ECO:0000259" key="10">
    <source>
        <dbReference type="PROSITE" id="PS50928"/>
    </source>
</evidence>
<evidence type="ECO:0000256" key="4">
    <source>
        <dbReference type="ARBA" id="ARBA00022475"/>
    </source>
</evidence>
<evidence type="ECO:0000256" key="2">
    <source>
        <dbReference type="ARBA" id="ARBA00010072"/>
    </source>
</evidence>
<evidence type="ECO:0000256" key="8">
    <source>
        <dbReference type="ARBA" id="ARBA00023136"/>
    </source>
</evidence>
<reference evidence="11 12" key="1">
    <citation type="submission" date="2017-07" db="EMBL/GenBank/DDBJ databases">
        <title>Draft Genome Sequences of Select Purple Nonsulfur Bacteria.</title>
        <authorList>
            <person name="Lasarre B."/>
            <person name="Mckinlay J.B."/>
        </authorList>
    </citation>
    <scope>NUCLEOTIDE SEQUENCE [LARGE SCALE GENOMIC DNA]</scope>
    <source>
        <strain evidence="11 12">DSM 11290</strain>
    </source>
</reference>